<proteinExistence type="predicted"/>
<dbReference type="VEuPathDB" id="CryptoDB:CHUDEA4_2810"/>
<feature type="chain" id="PRO_5006627601" evidence="1">
    <location>
        <begin position="24"/>
        <end position="1130"/>
    </location>
</feature>
<feature type="signal peptide" evidence="1">
    <location>
        <begin position="1"/>
        <end position="23"/>
    </location>
</feature>
<dbReference type="AlphaFoldDB" id="A0A0S4TEA1"/>
<name>A0A0S4TEA1_CRYHO</name>
<reference evidence="2" key="1">
    <citation type="submission" date="2015-08" db="EMBL/GenBank/DDBJ databases">
        <authorList>
            <person name="Babu N.S."/>
            <person name="Beckwith C.J."/>
            <person name="Beseler K.G."/>
            <person name="Brison A."/>
            <person name="Carone J.V."/>
            <person name="Caskin T.P."/>
            <person name="Diamond M."/>
            <person name="Durham M.E."/>
            <person name="Foxe J.M."/>
            <person name="Go M."/>
            <person name="Henderson B.A."/>
            <person name="Jones I.B."/>
            <person name="McGettigan J.A."/>
            <person name="Micheletti S.J."/>
            <person name="Nasrallah M.E."/>
            <person name="Ortiz D."/>
            <person name="Piller C.R."/>
            <person name="Privatt S.R."/>
            <person name="Schneider S.L."/>
            <person name="Sharp S."/>
            <person name="Smith T.C."/>
            <person name="Stanton J.D."/>
            <person name="Ullery H.E."/>
            <person name="Wilson R.J."/>
            <person name="Serrano M.G."/>
            <person name="Buck G."/>
            <person name="Lee V."/>
            <person name="Wang Y."/>
            <person name="Carvalho R."/>
            <person name="Voegtly L."/>
            <person name="Shi R."/>
            <person name="Duckworth R."/>
            <person name="Johnson A."/>
            <person name="Loviza R."/>
            <person name="Walstead R."/>
            <person name="Shah Z."/>
            <person name="Kiflezghi M."/>
            <person name="Wade K."/>
            <person name="Ball S.L."/>
            <person name="Bradley K.W."/>
            <person name="Asai D.J."/>
            <person name="Bowman C.A."/>
            <person name="Russell D.A."/>
            <person name="Pope W.H."/>
            <person name="Jacobs-Sera D."/>
            <person name="Hendrix R.W."/>
            <person name="Hatfull G.F."/>
        </authorList>
    </citation>
    <scope>NUCLEOTIDE SEQUENCE [LARGE SCALE GENOMIC DNA]</scope>
</reference>
<evidence type="ECO:0000256" key="1">
    <source>
        <dbReference type="SAM" id="SignalP"/>
    </source>
</evidence>
<dbReference type="VEuPathDB" id="CryptoDB:GY17_00001751"/>
<evidence type="ECO:0000313" key="2">
    <source>
        <dbReference type="EMBL" id="CUV05690.1"/>
    </source>
</evidence>
<gene>
    <name evidence="2" type="ORF">CHUDEA4_2810</name>
</gene>
<dbReference type="VEuPathDB" id="CryptoDB:ChTU502y2012_391g0055"/>
<accession>A0A0S4TEA1</accession>
<protein>
    <submittedName>
        <fullName evidence="2">Uncharacterized protein</fullName>
    </submittedName>
</protein>
<keyword evidence="1" id="KW-0732">Signal</keyword>
<sequence length="1130" mass="131770">MFKIKELILSILVIYLNLTASYCRRNRKTKYSSEKNLYNNADVKYFEVGITSNTELNTIKSIREHINLLENYNDQSYDSAANLTNSKNFSKSLIDDDVLFMESFISSFSAQSNISAPFSTNGVTIHSIPIHSTNCNSDIIFETSNEDINVSTNNHLISNLIPDLDQINRTISVIPWKVINNTILNLVPEIRKISYEFALICTSISNNIELLKFYSNSSDIKHVQWEALQMASFARGYSRYVLETVSLAVSLASISPDSKDEPSIFSDINFYSIIKHPNKLLNKLNENRLEEKENYECMDFFGERDVNGSCIFCFSIFLTLYSRIQCQYVEVGISRESILGVRWLEEIHSHIYQLNKFLLSVWNHFVIEKHPNSSHYTPPKPSISWKAFKLKLYEEFRIGLNLQQRIKLNSELDLSDNIFFNRYSKKESDINNSIELKFMESITNSLELNPAEMNIIEETIRVYNIIIDSMNFSQNEILLGSITKLSNSLMSVAIILGTYGDKNLINLIIQSLKEKHTDILSEKCKKLHREVITNDYFDQNTFTSIFVKYIYCKNNLGLEISKQVSLQYRYELTKNFLRKILISTRNSLFERIRERVSASKVNEKINFKNSFTKFLSQFQVIMGLVKIIRIKMEEINSRLNELLKLTDYYILNLEKFKIKLISFIFNDRYFFLEKSIVGELNDASYPIIPITVSLGPYLFDIAGSNLKMTVNKLRSKISLLNKLISFSRNIFIKRRYTINDGSNYHTKNKILFSTALRIYNNRDELIVINTFTIFLYKTLKNLGRTSLKTAITKKLIDENYRFDFGKDDRCNLKNNILSLKETEFIGCKLFNKVIEIIQIDELFSLLQKQFVNVDNAERKIYYEISSLFDEIWTIHNLNGNKVVFKNLSSKLYTLKSLLENMLIFSGIARNSLVPYINDMKNSECLYDFLLGSISSFESTVKEFPFIINSKGPSAFFKNIASAIKGIFSRSERIKNREKHIITKEVTKFSKILFSLEPYIINIDISFNLNVEKLRFIKIESQERIRKLFYLYTHCIYSTLKNTIMVGNLEKHFPTEVKEEWNEFIRQLNIVQASLLGQLYLILVSKFLSVRTLFTFLKPLFIQNLEIRNSANLIIKQITSNQVSYYFSFEY</sequence>
<dbReference type="Proteomes" id="UP000199752">
    <property type="component" value="Chromosome 4"/>
</dbReference>
<dbReference type="VEuPathDB" id="CryptoDB:Chro.40316"/>
<organism evidence="2">
    <name type="scientific">Cryptosporidium hominis</name>
    <dbReference type="NCBI Taxonomy" id="237895"/>
    <lineage>
        <taxon>Eukaryota</taxon>
        <taxon>Sar</taxon>
        <taxon>Alveolata</taxon>
        <taxon>Apicomplexa</taxon>
        <taxon>Conoidasida</taxon>
        <taxon>Coccidia</taxon>
        <taxon>Eucoccidiorida</taxon>
        <taxon>Eimeriorina</taxon>
        <taxon>Cryptosporidiidae</taxon>
        <taxon>Cryptosporidium</taxon>
    </lineage>
</organism>
<dbReference type="EMBL" id="LN877950">
    <property type="protein sequence ID" value="CUV05690.1"/>
    <property type="molecule type" value="Genomic_DNA"/>
</dbReference>